<gene>
    <name evidence="3" type="ORF">F4148_12200</name>
</gene>
<dbReference type="Pfam" id="PF09723">
    <property type="entry name" value="Zn_ribbon_8"/>
    <property type="match status" value="1"/>
</dbReference>
<accession>A0A6B1G8P3</accession>
<comment type="caution">
    <text evidence="3">The sequence shown here is derived from an EMBL/GenBank/DDBJ whole genome shotgun (WGS) entry which is preliminary data.</text>
</comment>
<feature type="compositionally biased region" description="Low complexity" evidence="1">
    <location>
        <begin position="70"/>
        <end position="79"/>
    </location>
</feature>
<name>A0A6B1G8P3_9CHLR</name>
<evidence type="ECO:0000259" key="2">
    <source>
        <dbReference type="SMART" id="SM00834"/>
    </source>
</evidence>
<evidence type="ECO:0000256" key="1">
    <source>
        <dbReference type="SAM" id="MobiDB-lite"/>
    </source>
</evidence>
<dbReference type="NCBIfam" id="TIGR02605">
    <property type="entry name" value="CxxC_CxxC_SSSS"/>
    <property type="match status" value="1"/>
</dbReference>
<reference evidence="3" key="1">
    <citation type="submission" date="2019-09" db="EMBL/GenBank/DDBJ databases">
        <title>Characterisation of the sponge microbiome using genome-centric metagenomics.</title>
        <authorList>
            <person name="Engelberts J.P."/>
            <person name="Robbins S.J."/>
            <person name="De Goeij J.M."/>
            <person name="Aranda M."/>
            <person name="Bell S.C."/>
            <person name="Webster N.S."/>
        </authorList>
    </citation>
    <scope>NUCLEOTIDE SEQUENCE</scope>
    <source>
        <strain evidence="3">SB0675_bin_29</strain>
    </source>
</reference>
<dbReference type="PANTHER" id="PTHR34404">
    <property type="entry name" value="REGULATORY PROTEIN, FMDB FAMILY"/>
    <property type="match status" value="1"/>
</dbReference>
<dbReference type="AlphaFoldDB" id="A0A6B1G8P3"/>
<feature type="domain" description="Putative regulatory protein FmdB zinc ribbon" evidence="2">
    <location>
        <begin position="1"/>
        <end position="42"/>
    </location>
</feature>
<feature type="region of interest" description="Disordered" evidence="1">
    <location>
        <begin position="57"/>
        <end position="120"/>
    </location>
</feature>
<feature type="compositionally biased region" description="Basic and acidic residues" evidence="1">
    <location>
        <begin position="57"/>
        <end position="69"/>
    </location>
</feature>
<dbReference type="SMART" id="SM00834">
    <property type="entry name" value="CxxC_CXXC_SSSS"/>
    <property type="match status" value="1"/>
</dbReference>
<sequence length="120" mass="12978">MPIYELVCKECSHQYERIVSFSSTVLPACPACSSVEVIRLPSKPAIHFKGSGWYITDSKKEDEKKKAEAQKTAAQKTDTNGSGPEKATESESKGESKTETKAESNTSSLSESKSAAKEEG</sequence>
<feature type="compositionally biased region" description="Basic and acidic residues" evidence="1">
    <location>
        <begin position="86"/>
        <end position="102"/>
    </location>
</feature>
<protein>
    <submittedName>
        <fullName evidence="3">Zinc ribbon domain-containing protein</fullName>
    </submittedName>
</protein>
<organism evidence="3">
    <name type="scientific">Caldilineaceae bacterium SB0675_bin_29</name>
    <dbReference type="NCBI Taxonomy" id="2605266"/>
    <lineage>
        <taxon>Bacteria</taxon>
        <taxon>Bacillati</taxon>
        <taxon>Chloroflexota</taxon>
        <taxon>Caldilineae</taxon>
        <taxon>Caldilineales</taxon>
        <taxon>Caldilineaceae</taxon>
    </lineage>
</organism>
<feature type="compositionally biased region" description="Low complexity" evidence="1">
    <location>
        <begin position="103"/>
        <end position="113"/>
    </location>
</feature>
<dbReference type="EMBL" id="VYDA01000440">
    <property type="protein sequence ID" value="MYH62474.1"/>
    <property type="molecule type" value="Genomic_DNA"/>
</dbReference>
<dbReference type="InterPro" id="IPR013429">
    <property type="entry name" value="Regulatory_FmdB_Zinc_ribbon"/>
</dbReference>
<evidence type="ECO:0000313" key="3">
    <source>
        <dbReference type="EMBL" id="MYH62474.1"/>
    </source>
</evidence>
<proteinExistence type="predicted"/>
<dbReference type="PANTHER" id="PTHR34404:SF2">
    <property type="entry name" value="CONSERVED SERINE RICH PROTEIN"/>
    <property type="match status" value="1"/>
</dbReference>